<evidence type="ECO:0000256" key="3">
    <source>
        <dbReference type="ARBA" id="ARBA00022679"/>
    </source>
</evidence>
<feature type="transmembrane region" description="Helical" evidence="7">
    <location>
        <begin position="372"/>
        <end position="393"/>
    </location>
</feature>
<keyword evidence="6 7" id="KW-0472">Membrane</keyword>
<dbReference type="RefSeq" id="WP_050047676.1">
    <property type="nucleotide sequence ID" value="NZ_CP008874.1"/>
</dbReference>
<keyword evidence="3" id="KW-0808">Transferase</keyword>
<dbReference type="HOGENOM" id="CLU_656581_0_0_2"/>
<comment type="subcellular location">
    <subcellularLocation>
        <location evidence="1">Cell membrane</location>
        <topology evidence="1">Multi-pass membrane protein</topology>
    </subcellularLocation>
</comment>
<dbReference type="EMBL" id="CP011564">
    <property type="protein sequence ID" value="ALG81250.1"/>
    <property type="molecule type" value="Genomic_DNA"/>
</dbReference>
<reference evidence="10" key="2">
    <citation type="submission" date="2015-05" db="EMBL/GenBank/DDBJ databases">
        <title>Complete genome sequence of Halanaeroarchaeum sulfurireducens type strain M27-SA2, a sulfate-reducer haloarchaeon from marine anoxic lake Medee.</title>
        <authorList>
            <person name="Messina E."/>
            <person name="Kublanov I.V."/>
            <person name="Toshchakov S."/>
            <person name="Arcadi E."/>
            <person name="La Spada G."/>
            <person name="La Cono V."/>
            <person name="Yakimov M.M."/>
        </authorList>
    </citation>
    <scope>NUCLEOTIDE SEQUENCE [LARGE SCALE GENOMIC DNA]</scope>
    <source>
        <strain evidence="10">M27-SA2</strain>
    </source>
</reference>
<evidence type="ECO:0000313" key="10">
    <source>
        <dbReference type="Proteomes" id="UP000060390"/>
    </source>
</evidence>
<evidence type="ECO:0000256" key="4">
    <source>
        <dbReference type="ARBA" id="ARBA00022692"/>
    </source>
</evidence>
<feature type="transmembrane region" description="Helical" evidence="7">
    <location>
        <begin position="273"/>
        <end position="291"/>
    </location>
</feature>
<evidence type="ECO:0000256" key="5">
    <source>
        <dbReference type="ARBA" id="ARBA00022989"/>
    </source>
</evidence>
<dbReference type="EMBL" id="CP008874">
    <property type="protein sequence ID" value="AKH96848.1"/>
    <property type="molecule type" value="Genomic_DNA"/>
</dbReference>
<evidence type="ECO:0000256" key="2">
    <source>
        <dbReference type="ARBA" id="ARBA00022475"/>
    </source>
</evidence>
<evidence type="ECO:0000256" key="6">
    <source>
        <dbReference type="ARBA" id="ARBA00023136"/>
    </source>
</evidence>
<feature type="transmembrane region" description="Helical" evidence="7">
    <location>
        <begin position="342"/>
        <end position="366"/>
    </location>
</feature>
<dbReference type="STRING" id="1604004.HLASA_0341"/>
<evidence type="ECO:0000313" key="8">
    <source>
        <dbReference type="EMBL" id="AKH96848.1"/>
    </source>
</evidence>
<evidence type="ECO:0000313" key="11">
    <source>
        <dbReference type="Proteomes" id="UP000069906"/>
    </source>
</evidence>
<keyword evidence="4 7" id="KW-0812">Transmembrane</keyword>
<protein>
    <recommendedName>
        <fullName evidence="12">DUF2029 domain-containing protein</fullName>
    </recommendedName>
</protein>
<keyword evidence="2" id="KW-1003">Cell membrane</keyword>
<gene>
    <name evidence="9" type="ORF">HLASA_0341</name>
    <name evidence="8" type="ORF">HLASF_0342</name>
</gene>
<feature type="transmembrane region" description="Helical" evidence="7">
    <location>
        <begin position="106"/>
        <end position="127"/>
    </location>
</feature>
<sequence length="414" mass="45655">MGALSDLVDLRDDRPVFVVVSLLALAVLFVYPGVESWMRSIELAQPWNYQDFTAYARAVADWQAGEPIYVPNDDGGFWGQYLYPPVFLVLFRPFADLGHYAAGRAWGILSVGLLWIALQLLVSRLGVRLAWWERLLGVWLLVGFHPLLLSVKLGQTAGFIGAVLTFSLVFLGSDRRGSGLLSGGLTAFVGVFKFAYAPVGAHLLAYRRRFFGAILGTLALVVLSILLFGIGENLAYLDVLRWGVERGANSRVPKPSLWLAPYYRQFHWLPGEMYVRLAIAAGVSAGSLLATDADRSVFALGVATFLLITPLPYVYYFVAALPALLALLAVEFDRDGYPTIPVVVFFLLQIHAYGLRFLGGVLTNLVGDAPDFVYPLLQPALWGVLLFFALAAYRVTESVEIPAELEAMRGYWHA</sequence>
<feature type="transmembrane region" description="Helical" evidence="7">
    <location>
        <begin position="147"/>
        <end position="171"/>
    </location>
</feature>
<dbReference type="InterPro" id="IPR018584">
    <property type="entry name" value="GT87"/>
</dbReference>
<evidence type="ECO:0008006" key="12">
    <source>
        <dbReference type="Google" id="ProtNLM"/>
    </source>
</evidence>
<dbReference type="GO" id="GO:0016758">
    <property type="term" value="F:hexosyltransferase activity"/>
    <property type="evidence" value="ECO:0007669"/>
    <property type="project" value="InterPro"/>
</dbReference>
<reference evidence="8 11" key="1">
    <citation type="journal article" date="2015" name="ISME J.">
        <title>Elemental sulfur and acetate can support life of a novel strictly anaerobic haloarchaeon.</title>
        <authorList>
            <person name="Sorokin D.Y."/>
            <person name="Kublanov I.V."/>
            <person name="Gavrilov S.N."/>
            <person name="Rojo D."/>
            <person name="Roman P."/>
            <person name="Golyshin P.N."/>
            <person name="Slepak V.Z."/>
            <person name="Smedile F."/>
            <person name="Ferrer M."/>
            <person name="Messina E."/>
            <person name="La Cono V."/>
            <person name="Yakimov M.M."/>
        </authorList>
    </citation>
    <scope>NUCLEOTIDE SEQUENCE [LARGE SCALE GENOMIC DNA]</scope>
    <source>
        <strain evidence="8 11">HSR2</strain>
    </source>
</reference>
<feature type="transmembrane region" description="Helical" evidence="7">
    <location>
        <begin position="183"/>
        <end position="204"/>
    </location>
</feature>
<dbReference type="Proteomes" id="UP000069906">
    <property type="component" value="Chromosome"/>
</dbReference>
<evidence type="ECO:0000256" key="7">
    <source>
        <dbReference type="SAM" id="Phobius"/>
    </source>
</evidence>
<evidence type="ECO:0000313" key="9">
    <source>
        <dbReference type="EMBL" id="ALG81250.1"/>
    </source>
</evidence>
<dbReference type="GO" id="GO:0005886">
    <property type="term" value="C:plasma membrane"/>
    <property type="evidence" value="ECO:0007669"/>
    <property type="project" value="UniProtKB-SubCell"/>
</dbReference>
<dbReference type="OrthoDB" id="346500at2157"/>
<dbReference type="Pfam" id="PF09594">
    <property type="entry name" value="GT87"/>
    <property type="match status" value="1"/>
</dbReference>
<feature type="transmembrane region" description="Helical" evidence="7">
    <location>
        <begin position="16"/>
        <end position="34"/>
    </location>
</feature>
<evidence type="ECO:0000256" key="1">
    <source>
        <dbReference type="ARBA" id="ARBA00004651"/>
    </source>
</evidence>
<name>A0A0F7PBW5_9EURY</name>
<dbReference type="AlphaFoldDB" id="A0A0F7PBW5"/>
<dbReference type="Proteomes" id="UP000060390">
    <property type="component" value="Chromosome"/>
</dbReference>
<dbReference type="GeneID" id="26009711"/>
<organism evidence="8 11">
    <name type="scientific">Halanaeroarchaeum sulfurireducens</name>
    <dbReference type="NCBI Taxonomy" id="1604004"/>
    <lineage>
        <taxon>Archaea</taxon>
        <taxon>Methanobacteriati</taxon>
        <taxon>Methanobacteriota</taxon>
        <taxon>Stenosarchaea group</taxon>
        <taxon>Halobacteria</taxon>
        <taxon>Halobacteriales</taxon>
        <taxon>Halobacteriaceae</taxon>
        <taxon>Halanaeroarchaeum</taxon>
    </lineage>
</organism>
<keyword evidence="5 7" id="KW-1133">Transmembrane helix</keyword>
<proteinExistence type="predicted"/>
<feature type="transmembrane region" description="Helical" evidence="7">
    <location>
        <begin position="210"/>
        <end position="231"/>
    </location>
</feature>
<reference evidence="9 10" key="3">
    <citation type="journal article" date="2016" name="Stand. Genomic Sci.">
        <title>Complete genome sequence of 'Halanaeroarchaeum sulfurireducens' M27-SA2, a sulfur-reducing and acetate-oxidizing haloarchaeon from the deep-sea hypersaline anoxic lake Medee.</title>
        <authorList>
            <person name="Messina E."/>
            <person name="Sorokin D.Y."/>
            <person name="Kublanov I.V."/>
            <person name="Toshchakov S."/>
            <person name="Lopatina A."/>
            <person name="Arcadi E."/>
            <person name="Smedile F."/>
            <person name="La Spada G."/>
            <person name="La Cono V."/>
            <person name="Yakimov M.M."/>
        </authorList>
    </citation>
    <scope>NUCLEOTIDE SEQUENCE [LARGE SCALE GENOMIC DNA]</scope>
    <source>
        <strain evidence="9 10">M27-SA2</strain>
    </source>
</reference>
<feature type="transmembrane region" description="Helical" evidence="7">
    <location>
        <begin position="297"/>
        <end position="330"/>
    </location>
</feature>
<keyword evidence="11" id="KW-1185">Reference proteome</keyword>
<accession>A0A0F7PBW5</accession>
<dbReference type="KEGG" id="hsu:HLASF_0342"/>
<dbReference type="KEGG" id="hsf:HLASA_0341"/>